<dbReference type="AlphaFoldDB" id="A0A090RAH1"/>
<protein>
    <submittedName>
        <fullName evidence="1">Uncharacterized protein</fullName>
    </submittedName>
</protein>
<comment type="caution">
    <text evidence="1">The sequence shown here is derived from an EMBL/GenBank/DDBJ whole genome shotgun (WGS) entry which is preliminary data.</text>
</comment>
<gene>
    <name evidence="1" type="ORF">JCM19237_1244</name>
</gene>
<evidence type="ECO:0000313" key="1">
    <source>
        <dbReference type="EMBL" id="GAL04572.1"/>
    </source>
</evidence>
<organism evidence="1 2">
    <name type="scientific">Photobacterium aphoticum</name>
    <dbReference type="NCBI Taxonomy" id="754436"/>
    <lineage>
        <taxon>Bacteria</taxon>
        <taxon>Pseudomonadati</taxon>
        <taxon>Pseudomonadota</taxon>
        <taxon>Gammaproteobacteria</taxon>
        <taxon>Vibrionales</taxon>
        <taxon>Vibrionaceae</taxon>
        <taxon>Photobacterium</taxon>
    </lineage>
</organism>
<evidence type="ECO:0000313" key="2">
    <source>
        <dbReference type="Proteomes" id="UP000029227"/>
    </source>
</evidence>
<dbReference type="STRING" id="754436.JCM19237_1244"/>
<dbReference type="EMBL" id="BBMN01000004">
    <property type="protein sequence ID" value="GAL04572.1"/>
    <property type="molecule type" value="Genomic_DNA"/>
</dbReference>
<name>A0A090RAH1_9GAMM</name>
<dbReference type="Proteomes" id="UP000029227">
    <property type="component" value="Unassembled WGS sequence"/>
</dbReference>
<reference evidence="1 2" key="1">
    <citation type="journal article" date="2014" name="Genome Announc.">
        <title>Draft Genome Sequences of Two Vibrionaceae Species, Vibrio ponticus C121 and Photobacterium aphoticum C119, Isolated as Coral Reef Microbiota.</title>
        <authorList>
            <person name="Al-saari N."/>
            <person name="Meirelles P.M."/>
            <person name="Mino S."/>
            <person name="Suda W."/>
            <person name="Oshima K."/>
            <person name="Hattori M."/>
            <person name="Ohkuma M."/>
            <person name="Thompson F.L."/>
            <person name="Gomez-Gil B."/>
            <person name="Sawabe T."/>
            <person name="Sawabe T."/>
        </authorList>
    </citation>
    <scope>NUCLEOTIDE SEQUENCE [LARGE SCALE GENOMIC DNA]</scope>
    <source>
        <strain evidence="1 2">JCM 19237</strain>
    </source>
</reference>
<sequence>MCCKNNQKIPRRNNTLTTSLTDKKPFAYKKFTYKANRWQCW</sequence>
<accession>A0A090RAH1</accession>
<proteinExistence type="predicted"/>